<dbReference type="RefSeq" id="XP_007871523.1">
    <property type="nucleotide sequence ID" value="XM_007873332.1"/>
</dbReference>
<name>S7RCB6_GLOTA</name>
<dbReference type="HOGENOM" id="CLU_1815999_0_0_1"/>
<evidence type="ECO:0000313" key="2">
    <source>
        <dbReference type="EMBL" id="EPQ50019.1"/>
    </source>
</evidence>
<reference evidence="2 3" key="1">
    <citation type="journal article" date="2012" name="Science">
        <title>The Paleozoic origin of enzymatic lignin decomposition reconstructed from 31 fungal genomes.</title>
        <authorList>
            <person name="Floudas D."/>
            <person name="Binder M."/>
            <person name="Riley R."/>
            <person name="Barry K."/>
            <person name="Blanchette R.A."/>
            <person name="Henrissat B."/>
            <person name="Martinez A.T."/>
            <person name="Otillar R."/>
            <person name="Spatafora J.W."/>
            <person name="Yadav J.S."/>
            <person name="Aerts A."/>
            <person name="Benoit I."/>
            <person name="Boyd A."/>
            <person name="Carlson A."/>
            <person name="Copeland A."/>
            <person name="Coutinho P.M."/>
            <person name="de Vries R.P."/>
            <person name="Ferreira P."/>
            <person name="Findley K."/>
            <person name="Foster B."/>
            <person name="Gaskell J."/>
            <person name="Glotzer D."/>
            <person name="Gorecki P."/>
            <person name="Heitman J."/>
            <person name="Hesse C."/>
            <person name="Hori C."/>
            <person name="Igarashi K."/>
            <person name="Jurgens J.A."/>
            <person name="Kallen N."/>
            <person name="Kersten P."/>
            <person name="Kohler A."/>
            <person name="Kuees U."/>
            <person name="Kumar T.K.A."/>
            <person name="Kuo A."/>
            <person name="LaButti K."/>
            <person name="Larrondo L.F."/>
            <person name="Lindquist E."/>
            <person name="Ling A."/>
            <person name="Lombard V."/>
            <person name="Lucas S."/>
            <person name="Lundell T."/>
            <person name="Martin R."/>
            <person name="McLaughlin D.J."/>
            <person name="Morgenstern I."/>
            <person name="Morin E."/>
            <person name="Murat C."/>
            <person name="Nagy L.G."/>
            <person name="Nolan M."/>
            <person name="Ohm R.A."/>
            <person name="Patyshakuliyeva A."/>
            <person name="Rokas A."/>
            <person name="Ruiz-Duenas F.J."/>
            <person name="Sabat G."/>
            <person name="Salamov A."/>
            <person name="Samejima M."/>
            <person name="Schmutz J."/>
            <person name="Slot J.C."/>
            <person name="St John F."/>
            <person name="Stenlid J."/>
            <person name="Sun H."/>
            <person name="Sun S."/>
            <person name="Syed K."/>
            <person name="Tsang A."/>
            <person name="Wiebenga A."/>
            <person name="Young D."/>
            <person name="Pisabarro A."/>
            <person name="Eastwood D.C."/>
            <person name="Martin F."/>
            <person name="Cullen D."/>
            <person name="Grigoriev I.V."/>
            <person name="Hibbett D.S."/>
        </authorList>
    </citation>
    <scope>NUCLEOTIDE SEQUENCE [LARGE SCALE GENOMIC DNA]</scope>
    <source>
        <strain evidence="2 3">ATCC 11539</strain>
    </source>
</reference>
<dbReference type="KEGG" id="gtr:GLOTRDRAFT_134335"/>
<sequence length="142" mass="15454">MTRSLKSTPARSAPASGNTVAGSTVNRRSARASVPTARKADATNIQQEKQATALKKVAEKMLRSRQAAEEVNGFEELGPESEEEEYDEGLMASLKKKQQFTITASAEGPTPQAHTVAQARTPRRAQPVFDSDDHLQKSIILY</sequence>
<dbReference type="AlphaFoldDB" id="S7RCB6"/>
<feature type="compositionally biased region" description="Polar residues" evidence="1">
    <location>
        <begin position="1"/>
        <end position="27"/>
    </location>
</feature>
<evidence type="ECO:0000256" key="1">
    <source>
        <dbReference type="SAM" id="MobiDB-lite"/>
    </source>
</evidence>
<keyword evidence="3" id="KW-1185">Reference proteome</keyword>
<proteinExistence type="predicted"/>
<dbReference type="EMBL" id="KB469400">
    <property type="protein sequence ID" value="EPQ50019.1"/>
    <property type="molecule type" value="Genomic_DNA"/>
</dbReference>
<feature type="region of interest" description="Disordered" evidence="1">
    <location>
        <begin position="65"/>
        <end position="88"/>
    </location>
</feature>
<gene>
    <name evidence="2" type="ORF">GLOTRDRAFT_134335</name>
</gene>
<feature type="region of interest" description="Disordered" evidence="1">
    <location>
        <begin position="103"/>
        <end position="131"/>
    </location>
</feature>
<feature type="region of interest" description="Disordered" evidence="1">
    <location>
        <begin position="1"/>
        <end position="45"/>
    </location>
</feature>
<feature type="compositionally biased region" description="Acidic residues" evidence="1">
    <location>
        <begin position="77"/>
        <end position="88"/>
    </location>
</feature>
<protein>
    <submittedName>
        <fullName evidence="2">Uncharacterized protein</fullName>
    </submittedName>
</protein>
<evidence type="ECO:0000313" key="3">
    <source>
        <dbReference type="Proteomes" id="UP000030669"/>
    </source>
</evidence>
<accession>S7RCB6</accession>
<organism evidence="2 3">
    <name type="scientific">Gloeophyllum trabeum (strain ATCC 11539 / FP-39264 / Madison 617)</name>
    <name type="common">Brown rot fungus</name>
    <dbReference type="NCBI Taxonomy" id="670483"/>
    <lineage>
        <taxon>Eukaryota</taxon>
        <taxon>Fungi</taxon>
        <taxon>Dikarya</taxon>
        <taxon>Basidiomycota</taxon>
        <taxon>Agaricomycotina</taxon>
        <taxon>Agaricomycetes</taxon>
        <taxon>Gloeophyllales</taxon>
        <taxon>Gloeophyllaceae</taxon>
        <taxon>Gloeophyllum</taxon>
    </lineage>
</organism>
<dbReference type="Proteomes" id="UP000030669">
    <property type="component" value="Unassembled WGS sequence"/>
</dbReference>
<dbReference type="GeneID" id="19302998"/>